<evidence type="ECO:0000313" key="2">
    <source>
        <dbReference type="EMBL" id="QBH78500.1"/>
    </source>
</evidence>
<name>A0A481TAY0_HHV2</name>
<proteinExistence type="predicted"/>
<protein>
    <submittedName>
        <fullName evidence="2">Uncharacterized protein</fullName>
    </submittedName>
</protein>
<reference evidence="2" key="1">
    <citation type="submission" date="2018-08" db="EMBL/GenBank/DDBJ databases">
        <title>HSV2 whole genome sequences from clinical isolates.</title>
        <authorList>
            <person name="Roychoudhury P."/>
            <person name="Greninger A.L."/>
            <person name="Jerome K.R."/>
            <person name="Johnston C."/>
            <person name="Wald A."/>
            <person name="Xie H."/>
        </authorList>
    </citation>
    <scope>NUCLEOTIDE SEQUENCE</scope>
    <source>
        <strain evidence="2">2012-10336</strain>
    </source>
</reference>
<accession>A0A481TAY0</accession>
<sequence>MPRSCSHSECSWAPPPRLDAAHTNPALGQARTNLRVRSKISSGHAFLPPSRLAQFPA</sequence>
<evidence type="ECO:0000256" key="1">
    <source>
        <dbReference type="SAM" id="MobiDB-lite"/>
    </source>
</evidence>
<dbReference type="EMBL" id="MH790584">
    <property type="protein sequence ID" value="QBH78500.1"/>
    <property type="molecule type" value="Genomic_DNA"/>
</dbReference>
<feature type="region of interest" description="Disordered" evidence="1">
    <location>
        <begin position="1"/>
        <end position="24"/>
    </location>
</feature>
<organismHost>
    <name type="scientific">Homo sapiens</name>
    <name type="common">Human</name>
    <dbReference type="NCBI Taxonomy" id="9606"/>
</organismHost>
<organism evidence="2">
    <name type="scientific">Human herpesvirus 2</name>
    <name type="common">HHV-2</name>
    <name type="synonym">Human herpes simplex virus 2</name>
    <dbReference type="NCBI Taxonomy" id="10310"/>
    <lineage>
        <taxon>Viruses</taxon>
        <taxon>Duplodnaviria</taxon>
        <taxon>Heunggongvirae</taxon>
        <taxon>Peploviricota</taxon>
        <taxon>Herviviricetes</taxon>
        <taxon>Herpesvirales</taxon>
        <taxon>Orthoherpesviridae</taxon>
        <taxon>Alphaherpesvirinae</taxon>
        <taxon>Simplexvirus</taxon>
        <taxon>Simplexvirus humanalpha2</taxon>
    </lineage>
</organism>